<protein>
    <submittedName>
        <fullName evidence="2">Uncharacterized protein</fullName>
    </submittedName>
</protein>
<sequence>MPRGRCRGRPLLHDAPRCHPRSRRAGLRVHDHQRRHVRAHAPLPGT</sequence>
<dbReference type="AlphaFoldDB" id="A0A0A9BV68"/>
<name>A0A0A9BV68_ARUDO</name>
<reference evidence="2" key="1">
    <citation type="submission" date="2014-09" db="EMBL/GenBank/DDBJ databases">
        <authorList>
            <person name="Magalhaes I.L.F."/>
            <person name="Oliveira U."/>
            <person name="Santos F.R."/>
            <person name="Vidigal T.H.D.A."/>
            <person name="Brescovit A.D."/>
            <person name="Santos A.J."/>
        </authorList>
    </citation>
    <scope>NUCLEOTIDE SEQUENCE</scope>
    <source>
        <tissue evidence="2">Shoot tissue taken approximately 20 cm above the soil surface</tissue>
    </source>
</reference>
<feature type="region of interest" description="Disordered" evidence="1">
    <location>
        <begin position="1"/>
        <end position="21"/>
    </location>
</feature>
<organism evidence="2">
    <name type="scientific">Arundo donax</name>
    <name type="common">Giant reed</name>
    <name type="synonym">Donax arundinaceus</name>
    <dbReference type="NCBI Taxonomy" id="35708"/>
    <lineage>
        <taxon>Eukaryota</taxon>
        <taxon>Viridiplantae</taxon>
        <taxon>Streptophyta</taxon>
        <taxon>Embryophyta</taxon>
        <taxon>Tracheophyta</taxon>
        <taxon>Spermatophyta</taxon>
        <taxon>Magnoliopsida</taxon>
        <taxon>Liliopsida</taxon>
        <taxon>Poales</taxon>
        <taxon>Poaceae</taxon>
        <taxon>PACMAD clade</taxon>
        <taxon>Arundinoideae</taxon>
        <taxon>Arundineae</taxon>
        <taxon>Arundo</taxon>
    </lineage>
</organism>
<feature type="region of interest" description="Disordered" evidence="1">
    <location>
        <begin position="27"/>
        <end position="46"/>
    </location>
</feature>
<reference evidence="2" key="2">
    <citation type="journal article" date="2015" name="Data Brief">
        <title>Shoot transcriptome of the giant reed, Arundo donax.</title>
        <authorList>
            <person name="Barrero R.A."/>
            <person name="Guerrero F.D."/>
            <person name="Moolhuijzen P."/>
            <person name="Goolsby J.A."/>
            <person name="Tidwell J."/>
            <person name="Bellgard S.E."/>
            <person name="Bellgard M.I."/>
        </authorList>
    </citation>
    <scope>NUCLEOTIDE SEQUENCE</scope>
    <source>
        <tissue evidence="2">Shoot tissue taken approximately 20 cm above the soil surface</tissue>
    </source>
</reference>
<evidence type="ECO:0000256" key="1">
    <source>
        <dbReference type="SAM" id="MobiDB-lite"/>
    </source>
</evidence>
<feature type="compositionally biased region" description="Basic residues" evidence="1">
    <location>
        <begin position="27"/>
        <end position="39"/>
    </location>
</feature>
<proteinExistence type="predicted"/>
<accession>A0A0A9BV68</accession>
<evidence type="ECO:0000313" key="2">
    <source>
        <dbReference type="EMBL" id="JAD67964.1"/>
    </source>
</evidence>
<feature type="compositionally biased region" description="Basic residues" evidence="1">
    <location>
        <begin position="1"/>
        <end position="10"/>
    </location>
</feature>
<dbReference type="EMBL" id="GBRH01229931">
    <property type="protein sequence ID" value="JAD67964.1"/>
    <property type="molecule type" value="Transcribed_RNA"/>
</dbReference>